<comment type="caution">
    <text evidence="1">The sequence shown here is derived from an EMBL/GenBank/DDBJ whole genome shotgun (WGS) entry which is preliminary data.</text>
</comment>
<dbReference type="Proteomes" id="UP001162131">
    <property type="component" value="Unassembled WGS sequence"/>
</dbReference>
<organism evidence="1 2">
    <name type="scientific">Blepharisma stoltei</name>
    <dbReference type="NCBI Taxonomy" id="1481888"/>
    <lineage>
        <taxon>Eukaryota</taxon>
        <taxon>Sar</taxon>
        <taxon>Alveolata</taxon>
        <taxon>Ciliophora</taxon>
        <taxon>Postciliodesmatophora</taxon>
        <taxon>Heterotrichea</taxon>
        <taxon>Heterotrichida</taxon>
        <taxon>Blepharismidae</taxon>
        <taxon>Blepharisma</taxon>
    </lineage>
</organism>
<keyword evidence="2" id="KW-1185">Reference proteome</keyword>
<protein>
    <submittedName>
        <fullName evidence="1">Uncharacterized protein</fullName>
    </submittedName>
</protein>
<dbReference type="EMBL" id="CAJZBQ010000037">
    <property type="protein sequence ID" value="CAG9324935.1"/>
    <property type="molecule type" value="Genomic_DNA"/>
</dbReference>
<name>A0AAU9JN97_9CILI</name>
<evidence type="ECO:0000313" key="1">
    <source>
        <dbReference type="EMBL" id="CAG9324935.1"/>
    </source>
</evidence>
<evidence type="ECO:0000313" key="2">
    <source>
        <dbReference type="Proteomes" id="UP001162131"/>
    </source>
</evidence>
<sequence length="126" mass="14229">MITESVNAEETKSQFQDNVHVLQDKSLTDQCAPFVAIFAKFVQLKLWFVLNASIAPECNLVHQIIKSVSVKDQAKLQQLMVVYAMLENTLKTMTAFHAGHFVLPAQIPLEFAALALRILWQKVMTI</sequence>
<dbReference type="AlphaFoldDB" id="A0AAU9JN97"/>
<reference evidence="1" key="1">
    <citation type="submission" date="2021-09" db="EMBL/GenBank/DDBJ databases">
        <authorList>
            <consortium name="AG Swart"/>
            <person name="Singh M."/>
            <person name="Singh A."/>
            <person name="Seah K."/>
            <person name="Emmerich C."/>
        </authorList>
    </citation>
    <scope>NUCLEOTIDE SEQUENCE</scope>
    <source>
        <strain evidence="1">ATCC30299</strain>
    </source>
</reference>
<gene>
    <name evidence="1" type="ORF">BSTOLATCC_MIC37681</name>
</gene>
<accession>A0AAU9JN97</accession>
<proteinExistence type="predicted"/>